<sequence length="61" mass="6178">MVPSAAEKRPSALGTSGSPGGLLDAGSEAEKCPLTGLEFLTKASISSQMSCEQDYCLEIGG</sequence>
<feature type="compositionally biased region" description="Basic and acidic residues" evidence="1">
    <location>
        <begin position="1"/>
        <end position="10"/>
    </location>
</feature>
<dbReference type="Proteomes" id="UP000242705">
    <property type="component" value="Unassembled WGS sequence"/>
</dbReference>
<evidence type="ECO:0000313" key="2">
    <source>
        <dbReference type="EMBL" id="PSR29502.1"/>
    </source>
</evidence>
<accession>A0A2T2X4T7</accession>
<dbReference type="EMBL" id="PXYX01000002">
    <property type="protein sequence ID" value="PSR29502.1"/>
    <property type="molecule type" value="Genomic_DNA"/>
</dbReference>
<gene>
    <name evidence="2" type="ORF">C7B47_01940</name>
</gene>
<organism evidence="2 3">
    <name type="scientific">Sulfobacillus thermosulfidooxidans</name>
    <dbReference type="NCBI Taxonomy" id="28034"/>
    <lineage>
        <taxon>Bacteria</taxon>
        <taxon>Bacillati</taxon>
        <taxon>Bacillota</taxon>
        <taxon>Clostridia</taxon>
        <taxon>Eubacteriales</taxon>
        <taxon>Clostridiales Family XVII. Incertae Sedis</taxon>
        <taxon>Sulfobacillus</taxon>
    </lineage>
</organism>
<evidence type="ECO:0000256" key="1">
    <source>
        <dbReference type="SAM" id="MobiDB-lite"/>
    </source>
</evidence>
<reference evidence="2 3" key="1">
    <citation type="journal article" date="2014" name="BMC Genomics">
        <title>Comparison of environmental and isolate Sulfobacillus genomes reveals diverse carbon, sulfur, nitrogen, and hydrogen metabolisms.</title>
        <authorList>
            <person name="Justice N.B."/>
            <person name="Norman A."/>
            <person name="Brown C.T."/>
            <person name="Singh A."/>
            <person name="Thomas B.C."/>
            <person name="Banfield J.F."/>
        </authorList>
    </citation>
    <scope>NUCLEOTIDE SEQUENCE [LARGE SCALE GENOMIC DNA]</scope>
    <source>
        <strain evidence="2">AMDSBA5</strain>
    </source>
</reference>
<protein>
    <submittedName>
        <fullName evidence="2">Uncharacterized protein</fullName>
    </submittedName>
</protein>
<evidence type="ECO:0000313" key="3">
    <source>
        <dbReference type="Proteomes" id="UP000242705"/>
    </source>
</evidence>
<comment type="caution">
    <text evidence="2">The sequence shown here is derived from an EMBL/GenBank/DDBJ whole genome shotgun (WGS) entry which is preliminary data.</text>
</comment>
<dbReference type="AlphaFoldDB" id="A0A2T2X4T7"/>
<name>A0A2T2X4T7_SULTH</name>
<feature type="region of interest" description="Disordered" evidence="1">
    <location>
        <begin position="1"/>
        <end position="27"/>
    </location>
</feature>
<proteinExistence type="predicted"/>